<keyword evidence="2" id="KW-1185">Reference proteome</keyword>
<dbReference type="PANTHER" id="PTHR42685:SF18">
    <property type="entry name" value="DIGERANYLGERANYLGLYCEROPHOSPHOLIPID REDUCTASE"/>
    <property type="match status" value="1"/>
</dbReference>
<dbReference type="eggNOG" id="COG0644">
    <property type="taxonomic scope" value="Bacteria"/>
</dbReference>
<evidence type="ECO:0000313" key="2">
    <source>
        <dbReference type="Proteomes" id="UP000017148"/>
    </source>
</evidence>
<dbReference type="Pfam" id="PF05834">
    <property type="entry name" value="Lycopene_cycl"/>
    <property type="match status" value="1"/>
</dbReference>
<dbReference type="PANTHER" id="PTHR42685">
    <property type="entry name" value="GERANYLGERANYL DIPHOSPHATE REDUCTASE"/>
    <property type="match status" value="1"/>
</dbReference>
<dbReference type="OrthoDB" id="9806565at2"/>
<dbReference type="InterPro" id="IPR050407">
    <property type="entry name" value="Geranylgeranyl_reductase"/>
</dbReference>
<accession>U7D5N7</accession>
<organism evidence="1 2">
    <name type="scientific">Chitinivibrio alkaliphilus ACht1</name>
    <dbReference type="NCBI Taxonomy" id="1313304"/>
    <lineage>
        <taxon>Bacteria</taxon>
        <taxon>Pseudomonadati</taxon>
        <taxon>Fibrobacterota</taxon>
        <taxon>Chitinivibrionia</taxon>
        <taxon>Chitinivibrionales</taxon>
        <taxon>Chitinivibrionaceae</taxon>
        <taxon>Chitinivibrio</taxon>
    </lineage>
</organism>
<proteinExistence type="predicted"/>
<dbReference type="RefSeq" id="WP_022637670.1">
    <property type="nucleotide sequence ID" value="NZ_ASJR01000029.1"/>
</dbReference>
<dbReference type="Gene3D" id="3.50.50.60">
    <property type="entry name" value="FAD/NAD(P)-binding domain"/>
    <property type="match status" value="1"/>
</dbReference>
<reference evidence="1 2" key="1">
    <citation type="journal article" date="2013" name="Environ. Microbiol.">
        <title>Genome analysis of Chitinivibrio alkaliphilus gen. nov., sp. nov., a novel extremely haloalkaliphilic anaerobic chitinolytic bacterium from the candidate phylum Termite Group 3.</title>
        <authorList>
            <person name="Sorokin D.Y."/>
            <person name="Gumerov V.M."/>
            <person name="Rakitin A.L."/>
            <person name="Beletsky A.V."/>
            <person name="Damste J.S."/>
            <person name="Muyzer G."/>
            <person name="Mardanov A.V."/>
            <person name="Ravin N.V."/>
        </authorList>
    </citation>
    <scope>NUCLEOTIDE SEQUENCE [LARGE SCALE GENOMIC DNA]</scope>
    <source>
        <strain evidence="1 2">ACht1</strain>
    </source>
</reference>
<evidence type="ECO:0000313" key="1">
    <source>
        <dbReference type="EMBL" id="ERP30856.1"/>
    </source>
</evidence>
<dbReference type="STRING" id="1313304.CALK_2307"/>
<name>U7D5N7_9BACT</name>
<dbReference type="EMBL" id="ASJR01000029">
    <property type="protein sequence ID" value="ERP30856.1"/>
    <property type="molecule type" value="Genomic_DNA"/>
</dbReference>
<dbReference type="AlphaFoldDB" id="U7D5N7"/>
<sequence length="389" mass="43514">MEKFDIAIIGAGPAGLAAVEEIRREAPQDATILLIEKNTSYQGNIRCGEGVWKNTFDKCYTPRSTWIRNEIRQARFFSPNGSNVVFRRGGAPLGYILNRAVMQEDILQEQKSDPRVTLIRGRSVVDIIPEEETRQAIYLTDKTYYARAVIDASGPLSSLGTRFGFTQKSSCLDVAAYALVENVNNNTEEVQLHRHRTSAHHGYLWSFPVSSGVENVGVAWGNIHQKPCNIKKILQETLPHMYPHGTPGPIYGGVIPVYTNKRAWVAPGYFQCGDTAEMVNALTKSGIFEAMITGAIAGKYALLYATAPSNKKRRRSGALFQKHILRRHGRRMQKGYKARLGLYGISDADMNNAISILQDRKNESISMKDIIKTVVSTHPRVYLSLRHFL</sequence>
<dbReference type="Gene3D" id="3.30.9.10">
    <property type="entry name" value="D-Amino Acid Oxidase, subunit A, domain 2"/>
    <property type="match status" value="1"/>
</dbReference>
<dbReference type="SUPFAM" id="SSF51905">
    <property type="entry name" value="FAD/NAD(P)-binding domain"/>
    <property type="match status" value="1"/>
</dbReference>
<comment type="caution">
    <text evidence="1">The sequence shown here is derived from an EMBL/GenBank/DDBJ whole genome shotgun (WGS) entry which is preliminary data.</text>
</comment>
<dbReference type="InterPro" id="IPR036188">
    <property type="entry name" value="FAD/NAD-bd_sf"/>
</dbReference>
<protein>
    <submittedName>
        <fullName evidence="1">Geranylgeranyl reductase</fullName>
    </submittedName>
</protein>
<dbReference type="Proteomes" id="UP000017148">
    <property type="component" value="Unassembled WGS sequence"/>
</dbReference>
<gene>
    <name evidence="1" type="ORF">CALK_2307</name>
</gene>